<protein>
    <submittedName>
        <fullName evidence="2">Uncharacterized protein</fullName>
    </submittedName>
</protein>
<dbReference type="EMBL" id="BAABGT010000083">
    <property type="protein sequence ID" value="GAA4554331.1"/>
    <property type="molecule type" value="Genomic_DNA"/>
</dbReference>
<keyword evidence="3" id="KW-1185">Reference proteome</keyword>
<evidence type="ECO:0000313" key="3">
    <source>
        <dbReference type="Proteomes" id="UP001501598"/>
    </source>
</evidence>
<dbReference type="RefSeq" id="WP_345423945.1">
    <property type="nucleotide sequence ID" value="NZ_BAABGT010000083.1"/>
</dbReference>
<gene>
    <name evidence="2" type="ORF">GCM10023175_51960</name>
</gene>
<evidence type="ECO:0000256" key="1">
    <source>
        <dbReference type="SAM" id="MobiDB-lite"/>
    </source>
</evidence>
<accession>A0ABP8RZV2</accession>
<organism evidence="2 3">
    <name type="scientific">Pseudonocardia xishanensis</name>
    <dbReference type="NCBI Taxonomy" id="630995"/>
    <lineage>
        <taxon>Bacteria</taxon>
        <taxon>Bacillati</taxon>
        <taxon>Actinomycetota</taxon>
        <taxon>Actinomycetes</taxon>
        <taxon>Pseudonocardiales</taxon>
        <taxon>Pseudonocardiaceae</taxon>
        <taxon>Pseudonocardia</taxon>
    </lineage>
</organism>
<dbReference type="Proteomes" id="UP001501598">
    <property type="component" value="Unassembled WGS sequence"/>
</dbReference>
<name>A0ABP8RZV2_9PSEU</name>
<proteinExistence type="predicted"/>
<feature type="compositionally biased region" description="Basic residues" evidence="1">
    <location>
        <begin position="16"/>
        <end position="27"/>
    </location>
</feature>
<evidence type="ECO:0000313" key="2">
    <source>
        <dbReference type="EMBL" id="GAA4554331.1"/>
    </source>
</evidence>
<feature type="region of interest" description="Disordered" evidence="1">
    <location>
        <begin position="75"/>
        <end position="96"/>
    </location>
</feature>
<comment type="caution">
    <text evidence="2">The sequence shown here is derived from an EMBL/GenBank/DDBJ whole genome shotgun (WGS) entry which is preliminary data.</text>
</comment>
<feature type="region of interest" description="Disordered" evidence="1">
    <location>
        <begin position="1"/>
        <end position="42"/>
    </location>
</feature>
<sequence>MDAPRHLGGQADRLPPTHRLRTGRTRHPFSTIPERSEEDAEHDAAVEALVRGLHRHAPAHTLRIAEYAEERARRITDNQRADEQFADGLLPPDDVA</sequence>
<reference evidence="3" key="1">
    <citation type="journal article" date="2019" name="Int. J. Syst. Evol. Microbiol.">
        <title>The Global Catalogue of Microorganisms (GCM) 10K type strain sequencing project: providing services to taxonomists for standard genome sequencing and annotation.</title>
        <authorList>
            <consortium name="The Broad Institute Genomics Platform"/>
            <consortium name="The Broad Institute Genome Sequencing Center for Infectious Disease"/>
            <person name="Wu L."/>
            <person name="Ma J."/>
        </authorList>
    </citation>
    <scope>NUCLEOTIDE SEQUENCE [LARGE SCALE GENOMIC DNA]</scope>
    <source>
        <strain evidence="3">JCM 17906</strain>
    </source>
</reference>